<dbReference type="Pfam" id="PF13229">
    <property type="entry name" value="Beta_helix"/>
    <property type="match status" value="2"/>
</dbReference>
<dbReference type="SMART" id="SM00710">
    <property type="entry name" value="PbH1"/>
    <property type="match status" value="7"/>
</dbReference>
<dbReference type="InterPro" id="IPR012334">
    <property type="entry name" value="Pectin_lyas_fold"/>
</dbReference>
<feature type="domain" description="Right handed beta helix" evidence="4">
    <location>
        <begin position="250"/>
        <end position="375"/>
    </location>
</feature>
<proteinExistence type="predicted"/>
<organism evidence="5 6">
    <name type="scientific">Vulcaniibacterium tengchongense</name>
    <dbReference type="NCBI Taxonomy" id="1273429"/>
    <lineage>
        <taxon>Bacteria</taxon>
        <taxon>Pseudomonadati</taxon>
        <taxon>Pseudomonadota</taxon>
        <taxon>Gammaproteobacteria</taxon>
        <taxon>Lysobacterales</taxon>
        <taxon>Lysobacteraceae</taxon>
        <taxon>Vulcaniibacterium</taxon>
    </lineage>
</organism>
<keyword evidence="5" id="KW-0456">Lyase</keyword>
<dbReference type="InterPro" id="IPR039448">
    <property type="entry name" value="Beta_helix"/>
</dbReference>
<dbReference type="AlphaFoldDB" id="A0A3N4W8U9"/>
<keyword evidence="6" id="KW-1185">Reference proteome</keyword>
<dbReference type="EMBL" id="RKQN01000001">
    <property type="protein sequence ID" value="RPE81654.1"/>
    <property type="molecule type" value="Genomic_DNA"/>
</dbReference>
<evidence type="ECO:0000259" key="4">
    <source>
        <dbReference type="Pfam" id="PF13229"/>
    </source>
</evidence>
<feature type="signal peptide" evidence="2">
    <location>
        <begin position="1"/>
        <end position="20"/>
    </location>
</feature>
<dbReference type="InterPro" id="IPR024535">
    <property type="entry name" value="RHGA/B-epi-like_pectate_lyase"/>
</dbReference>
<feature type="domain" description="Right handed beta helix" evidence="4">
    <location>
        <begin position="122"/>
        <end position="236"/>
    </location>
</feature>
<dbReference type="InterPro" id="IPR006626">
    <property type="entry name" value="PbH1"/>
</dbReference>
<protein>
    <submittedName>
        <fullName evidence="5">Parallel beta helix pectate lyase-like protein</fullName>
    </submittedName>
</protein>
<feature type="chain" id="PRO_5018170594" evidence="2">
    <location>
        <begin position="21"/>
        <end position="380"/>
    </location>
</feature>
<dbReference type="Proteomes" id="UP000269708">
    <property type="component" value="Unassembled WGS sequence"/>
</dbReference>
<keyword evidence="2" id="KW-0732">Signal</keyword>
<dbReference type="InterPro" id="IPR011050">
    <property type="entry name" value="Pectin_lyase_fold/virulence"/>
</dbReference>
<feature type="domain" description="Rhamnogalacturonase A/B/Epimerase-like pectate lyase" evidence="3">
    <location>
        <begin position="42"/>
        <end position="110"/>
    </location>
</feature>
<gene>
    <name evidence="5" type="ORF">EDC50_0846</name>
</gene>
<evidence type="ECO:0000259" key="3">
    <source>
        <dbReference type="Pfam" id="PF12708"/>
    </source>
</evidence>
<evidence type="ECO:0000256" key="2">
    <source>
        <dbReference type="SAM" id="SignalP"/>
    </source>
</evidence>
<dbReference type="PANTHER" id="PTHR31736">
    <property type="match status" value="1"/>
</dbReference>
<keyword evidence="1" id="KW-1015">Disulfide bond</keyword>
<dbReference type="PANTHER" id="PTHR31736:SF19">
    <property type="entry name" value="PECTIN LYASE SUPERFAMILY PROTEIN-RELATED"/>
    <property type="match status" value="1"/>
</dbReference>
<dbReference type="RefSeq" id="WP_158635659.1">
    <property type="nucleotide sequence ID" value="NZ_RKQN01000001.1"/>
</dbReference>
<dbReference type="GO" id="GO:0016829">
    <property type="term" value="F:lyase activity"/>
    <property type="evidence" value="ECO:0007669"/>
    <property type="project" value="UniProtKB-KW"/>
</dbReference>
<dbReference type="Gene3D" id="2.160.20.10">
    <property type="entry name" value="Single-stranded right-handed beta-helix, Pectin lyase-like"/>
    <property type="match status" value="1"/>
</dbReference>
<reference evidence="5 6" key="1">
    <citation type="submission" date="2018-11" db="EMBL/GenBank/DDBJ databases">
        <title>Genomic Encyclopedia of Type Strains, Phase IV (KMG-IV): sequencing the most valuable type-strain genomes for metagenomic binning, comparative biology and taxonomic classification.</title>
        <authorList>
            <person name="Goeker M."/>
        </authorList>
    </citation>
    <scope>NUCLEOTIDE SEQUENCE [LARGE SCALE GENOMIC DNA]</scope>
    <source>
        <strain evidence="5 6">DSM 25623</strain>
    </source>
</reference>
<name>A0A3N4W8U9_9GAMM</name>
<sequence length="380" mass="40609">MLLAVPAAVAATGIPRSVFAATGASTSNAYDPPVRARGSATINVRNRGAYGDGVHDDTAAFQAAIDALPSGGGTVYVPDGTYVIDPVKKVYLRSKTHLQMASGAKLVAKRNDAERAYVLMVYKVSDVEISGGQIVGDRDNHLGTTGEWGHGIMVRGSSRVTIRDIRISKCWGDGISIGAAMVLNKPSISSYDVVIANVVSTGNRRHGLTIGRCSNIRVYDSEFSYNRGLSFACGIDIEPDTTDAGTALNIHIENCLITRNQSNGILCYKKASGVTYRRNTFSYNGGYGLLAQSTASGYVALNKFEHNYLMGVMFRNGTRTYQVSGNSFWNNHTRMHGVNSGTPVYKSMTGLVGGNYGNGAHIQAGSDCSDIRVTSNNYAK</sequence>
<evidence type="ECO:0000313" key="5">
    <source>
        <dbReference type="EMBL" id="RPE81654.1"/>
    </source>
</evidence>
<dbReference type="Pfam" id="PF12708">
    <property type="entry name" value="Pect-lyase_RHGA_epim"/>
    <property type="match status" value="1"/>
</dbReference>
<evidence type="ECO:0000256" key="1">
    <source>
        <dbReference type="ARBA" id="ARBA00023157"/>
    </source>
</evidence>
<comment type="caution">
    <text evidence="5">The sequence shown here is derived from an EMBL/GenBank/DDBJ whole genome shotgun (WGS) entry which is preliminary data.</text>
</comment>
<dbReference type="SUPFAM" id="SSF51126">
    <property type="entry name" value="Pectin lyase-like"/>
    <property type="match status" value="1"/>
</dbReference>
<dbReference type="OrthoDB" id="3291491at2"/>
<accession>A0A3N4W8U9</accession>
<evidence type="ECO:0000313" key="6">
    <source>
        <dbReference type="Proteomes" id="UP000269708"/>
    </source>
</evidence>